<sequence length="182" mass="20361">MSAFEQGADISIKPPSDNLGERMRVVSWLMLSLSAIFVALRVYCKTINARGLWWDDYVLLLAYVVFISNVIMTEFNIRHGMGTHIYYIDSADMAKLALYGNISGFISIFASIFSKISFAVTLLRITPGYWRVAVWVCIFVILISMGISAVFIWVNPGGNVVVDYGIFGAGKPAVFTNLWWPP</sequence>
<protein>
    <recommendedName>
        <fullName evidence="7">Rhodopsin domain-containing protein</fullName>
    </recommendedName>
</protein>
<keyword evidence="3 6" id="KW-1133">Transmembrane helix</keyword>
<evidence type="ECO:0000256" key="1">
    <source>
        <dbReference type="ARBA" id="ARBA00004141"/>
    </source>
</evidence>
<dbReference type="InterPro" id="IPR052337">
    <property type="entry name" value="SAT4-like"/>
</dbReference>
<gene>
    <name evidence="8" type="ORF">TD95_001365</name>
</gene>
<comment type="similarity">
    <text evidence="5">Belongs to the SAT4 family.</text>
</comment>
<keyword evidence="4 6" id="KW-0472">Membrane</keyword>
<dbReference type="PANTHER" id="PTHR33048">
    <property type="entry name" value="PTH11-LIKE INTEGRAL MEMBRANE PROTEIN (AFU_ORTHOLOGUE AFUA_5G11245)"/>
    <property type="match status" value="1"/>
</dbReference>
<organism evidence="8 9">
    <name type="scientific">Thielaviopsis punctulata</name>
    <dbReference type="NCBI Taxonomy" id="72032"/>
    <lineage>
        <taxon>Eukaryota</taxon>
        <taxon>Fungi</taxon>
        <taxon>Dikarya</taxon>
        <taxon>Ascomycota</taxon>
        <taxon>Pezizomycotina</taxon>
        <taxon>Sordariomycetes</taxon>
        <taxon>Hypocreomycetidae</taxon>
        <taxon>Microascales</taxon>
        <taxon>Ceratocystidaceae</taxon>
        <taxon>Thielaviopsis</taxon>
    </lineage>
</organism>
<evidence type="ECO:0000259" key="7">
    <source>
        <dbReference type="Pfam" id="PF20684"/>
    </source>
</evidence>
<feature type="transmembrane region" description="Helical" evidence="6">
    <location>
        <begin position="25"/>
        <end position="44"/>
    </location>
</feature>
<dbReference type="OrthoDB" id="5417887at2759"/>
<dbReference type="EMBL" id="LAEV01000758">
    <property type="protein sequence ID" value="KKA29669.1"/>
    <property type="molecule type" value="Genomic_DNA"/>
</dbReference>
<evidence type="ECO:0000256" key="2">
    <source>
        <dbReference type="ARBA" id="ARBA00022692"/>
    </source>
</evidence>
<dbReference type="Pfam" id="PF20684">
    <property type="entry name" value="Fung_rhodopsin"/>
    <property type="match status" value="1"/>
</dbReference>
<proteinExistence type="inferred from homology"/>
<dbReference type="Proteomes" id="UP000033483">
    <property type="component" value="Unassembled WGS sequence"/>
</dbReference>
<accession>A0A0F4ZGF0</accession>
<reference evidence="8 9" key="1">
    <citation type="submission" date="2015-03" db="EMBL/GenBank/DDBJ databases">
        <authorList>
            <person name="Radwan O."/>
            <person name="Al-Naeli F.A."/>
            <person name="Rendon G.A."/>
            <person name="Fields C."/>
        </authorList>
    </citation>
    <scope>NUCLEOTIDE SEQUENCE [LARGE SCALE GENOMIC DNA]</scope>
    <source>
        <strain evidence="8">CR-DP1</strain>
    </source>
</reference>
<keyword evidence="2 6" id="KW-0812">Transmembrane</keyword>
<evidence type="ECO:0000256" key="5">
    <source>
        <dbReference type="ARBA" id="ARBA00038359"/>
    </source>
</evidence>
<name>A0A0F4ZGF0_9PEZI</name>
<evidence type="ECO:0000313" key="9">
    <source>
        <dbReference type="Proteomes" id="UP000033483"/>
    </source>
</evidence>
<comment type="subcellular location">
    <subcellularLocation>
        <location evidence="1">Membrane</location>
        <topology evidence="1">Multi-pass membrane protein</topology>
    </subcellularLocation>
</comment>
<comment type="caution">
    <text evidence="8">The sequence shown here is derived from an EMBL/GenBank/DDBJ whole genome shotgun (WGS) entry which is preliminary data.</text>
</comment>
<dbReference type="AlphaFoldDB" id="A0A0F4ZGF0"/>
<evidence type="ECO:0000313" key="8">
    <source>
        <dbReference type="EMBL" id="KKA29669.1"/>
    </source>
</evidence>
<dbReference type="InterPro" id="IPR049326">
    <property type="entry name" value="Rhodopsin_dom_fungi"/>
</dbReference>
<evidence type="ECO:0000256" key="3">
    <source>
        <dbReference type="ARBA" id="ARBA00022989"/>
    </source>
</evidence>
<feature type="transmembrane region" description="Helical" evidence="6">
    <location>
        <begin position="56"/>
        <end position="77"/>
    </location>
</feature>
<evidence type="ECO:0000256" key="6">
    <source>
        <dbReference type="SAM" id="Phobius"/>
    </source>
</evidence>
<dbReference type="PANTHER" id="PTHR33048:SF42">
    <property type="entry name" value="INTEGRAL MEMBRANE PROTEIN"/>
    <property type="match status" value="1"/>
</dbReference>
<dbReference type="GO" id="GO:0016020">
    <property type="term" value="C:membrane"/>
    <property type="evidence" value="ECO:0007669"/>
    <property type="project" value="UniProtKB-SubCell"/>
</dbReference>
<feature type="transmembrane region" description="Helical" evidence="6">
    <location>
        <begin position="97"/>
        <end position="120"/>
    </location>
</feature>
<evidence type="ECO:0000256" key="4">
    <source>
        <dbReference type="ARBA" id="ARBA00023136"/>
    </source>
</evidence>
<keyword evidence="9" id="KW-1185">Reference proteome</keyword>
<feature type="transmembrane region" description="Helical" evidence="6">
    <location>
        <begin position="132"/>
        <end position="154"/>
    </location>
</feature>
<feature type="domain" description="Rhodopsin" evidence="7">
    <location>
        <begin position="40"/>
        <end position="151"/>
    </location>
</feature>